<reference evidence="2 3" key="1">
    <citation type="submission" date="2024-06" db="EMBL/GenBank/DDBJ databases">
        <title>The Natural Products Discovery Center: Release of the First 8490 Sequenced Strains for Exploring Actinobacteria Biosynthetic Diversity.</title>
        <authorList>
            <person name="Kalkreuter E."/>
            <person name="Kautsar S.A."/>
            <person name="Yang D."/>
            <person name="Bader C.D."/>
            <person name="Teijaro C.N."/>
            <person name="Fluegel L."/>
            <person name="Davis C.M."/>
            <person name="Simpson J.R."/>
            <person name="Lauterbach L."/>
            <person name="Steele A.D."/>
            <person name="Gui C."/>
            <person name="Meng S."/>
            <person name="Li G."/>
            <person name="Viehrig K."/>
            <person name="Ye F."/>
            <person name="Su P."/>
            <person name="Kiefer A.F."/>
            <person name="Nichols A."/>
            <person name="Cepeda A.J."/>
            <person name="Yan W."/>
            <person name="Fan B."/>
            <person name="Jiang Y."/>
            <person name="Adhikari A."/>
            <person name="Zheng C.-J."/>
            <person name="Schuster L."/>
            <person name="Cowan T.M."/>
            <person name="Smanski M.J."/>
            <person name="Chevrette M.G."/>
            <person name="De Carvalho L.P.S."/>
            <person name="Shen B."/>
        </authorList>
    </citation>
    <scope>NUCLEOTIDE SEQUENCE [LARGE SCALE GENOMIC DNA]</scope>
    <source>
        <strain evidence="2 3">NPDC045974</strain>
    </source>
</reference>
<evidence type="ECO:0000313" key="3">
    <source>
        <dbReference type="Proteomes" id="UP001551329"/>
    </source>
</evidence>
<dbReference type="Proteomes" id="UP001551329">
    <property type="component" value="Unassembled WGS sequence"/>
</dbReference>
<dbReference type="RefSeq" id="WP_358476788.1">
    <property type="nucleotide sequence ID" value="NZ_JBEZAE010000025.1"/>
</dbReference>
<name>A0ABV3CHM9_9ACTN</name>
<evidence type="ECO:0000256" key="1">
    <source>
        <dbReference type="SAM" id="MobiDB-lite"/>
    </source>
</evidence>
<evidence type="ECO:0008006" key="4">
    <source>
        <dbReference type="Google" id="ProtNLM"/>
    </source>
</evidence>
<feature type="compositionally biased region" description="Low complexity" evidence="1">
    <location>
        <begin position="32"/>
        <end position="58"/>
    </location>
</feature>
<dbReference type="EMBL" id="JBEZAE010000025">
    <property type="protein sequence ID" value="MEU7074274.1"/>
    <property type="molecule type" value="Genomic_DNA"/>
</dbReference>
<evidence type="ECO:0000313" key="2">
    <source>
        <dbReference type="EMBL" id="MEU7074274.1"/>
    </source>
</evidence>
<comment type="caution">
    <text evidence="2">The sequence shown here is derived from an EMBL/GenBank/DDBJ whole genome shotgun (WGS) entry which is preliminary data.</text>
</comment>
<accession>A0ABV3CHM9</accession>
<organism evidence="2 3">
    <name type="scientific">Streptomyces narbonensis</name>
    <dbReference type="NCBI Taxonomy" id="67333"/>
    <lineage>
        <taxon>Bacteria</taxon>
        <taxon>Bacillati</taxon>
        <taxon>Actinomycetota</taxon>
        <taxon>Actinomycetes</taxon>
        <taxon>Kitasatosporales</taxon>
        <taxon>Streptomycetaceae</taxon>
        <taxon>Streptomyces</taxon>
    </lineage>
</organism>
<feature type="region of interest" description="Disordered" evidence="1">
    <location>
        <begin position="26"/>
        <end position="68"/>
    </location>
</feature>
<protein>
    <recommendedName>
        <fullName evidence="4">Secreted protein</fullName>
    </recommendedName>
</protein>
<keyword evidence="3" id="KW-1185">Reference proteome</keyword>
<proteinExistence type="predicted"/>
<sequence length="164" mass="16316">MNKRHVRAIAVAAVAVVALTGARGSNGGGCDGSSSGSSGSSSGSNHSDNDGGSSTSGGSVPGGSGSADKAIRDVTIDECKYDSATKNLVARITVKNDGSMDYDYSVSMKFKGAAGGDVIPRTAFEAGIAVAAGASQSVEVTTPYIGTGDGSEYTECEVSRVSRF</sequence>
<gene>
    <name evidence="2" type="ORF">AB0A88_29725</name>
</gene>